<keyword evidence="1" id="KW-0472">Membrane</keyword>
<dbReference type="OrthoDB" id="1326385at2"/>
<name>A0A2U1JXL4_9FLAO</name>
<organism evidence="3 4">
    <name type="scientific">Flavobacterium laiguense</name>
    <dbReference type="NCBI Taxonomy" id="2169409"/>
    <lineage>
        <taxon>Bacteria</taxon>
        <taxon>Pseudomonadati</taxon>
        <taxon>Bacteroidota</taxon>
        <taxon>Flavobacteriia</taxon>
        <taxon>Flavobacteriales</taxon>
        <taxon>Flavobacteriaceae</taxon>
        <taxon>Flavobacterium</taxon>
    </lineage>
</organism>
<comment type="caution">
    <text evidence="3">The sequence shown here is derived from an EMBL/GenBank/DDBJ whole genome shotgun (WGS) entry which is preliminary data.</text>
</comment>
<dbReference type="Pfam" id="PF00535">
    <property type="entry name" value="Glycos_transf_2"/>
    <property type="match status" value="1"/>
</dbReference>
<evidence type="ECO:0000313" key="3">
    <source>
        <dbReference type="EMBL" id="PWA09950.1"/>
    </source>
</evidence>
<keyword evidence="1" id="KW-0812">Transmembrane</keyword>
<dbReference type="GO" id="GO:0016740">
    <property type="term" value="F:transferase activity"/>
    <property type="evidence" value="ECO:0007669"/>
    <property type="project" value="UniProtKB-KW"/>
</dbReference>
<sequence length="513" mass="59771">MIVIYHNSSCITRVESEEDKTIVFDRKKTIAFGLMQVAIQFPESTLVWCHQECQEQIDIAVVPEILHHQKMMLSYNPTDCNYLGSKIGYVEESPFINVNKKVTYPTWQMSSLVGVIHATVLIAFKDKIKLDSDFDYYLNSIAKIGMSLGLLCYSEPKLLVKAQIKVTSSASVFTLFKFVKQHYKTRWIFLLLLNILLYERRFLFFAFIFALFFKNRNRCSISLASIPVQSNRHIVERATIDVIIPTIGRKQYLYDVLKDLAKQTHLPINVIIVEQNPQEGSVSELDYLHTEKWPFEIKHTFTHQAGACNARNLALNQVESEWVFLNDDDNRFESDLIEKVFENIKKYGVKSVTTSYLQPNELLQNSIISQSGIFGSGNSFLKTELLKQVSFNESLEFGYGEDTDFGLQLRNLGIDIIYFPNLNILHLKAPMGGFRIKPTFVWSNEKIQPKPSPTIMYVKQKYNVREQVMGYKTTLFFKFFKFQTIKNPFRYLIYYKKQWKKSVYWVNILKNKS</sequence>
<dbReference type="RefSeq" id="WP_116762025.1">
    <property type="nucleotide sequence ID" value="NZ_QCZH01000005.1"/>
</dbReference>
<keyword evidence="3" id="KW-0808">Transferase</keyword>
<dbReference type="InterPro" id="IPR029044">
    <property type="entry name" value="Nucleotide-diphossugar_trans"/>
</dbReference>
<dbReference type="Gene3D" id="3.90.550.10">
    <property type="entry name" value="Spore Coat Polysaccharide Biosynthesis Protein SpsA, Chain A"/>
    <property type="match status" value="1"/>
</dbReference>
<gene>
    <name evidence="3" type="ORF">DB891_07210</name>
</gene>
<dbReference type="PANTHER" id="PTHR43685">
    <property type="entry name" value="GLYCOSYLTRANSFERASE"/>
    <property type="match status" value="1"/>
</dbReference>
<dbReference type="PANTHER" id="PTHR43685:SF2">
    <property type="entry name" value="GLYCOSYLTRANSFERASE 2-LIKE DOMAIN-CONTAINING PROTEIN"/>
    <property type="match status" value="1"/>
</dbReference>
<evidence type="ECO:0000256" key="1">
    <source>
        <dbReference type="SAM" id="Phobius"/>
    </source>
</evidence>
<dbReference type="EMBL" id="QCZH01000005">
    <property type="protein sequence ID" value="PWA09950.1"/>
    <property type="molecule type" value="Genomic_DNA"/>
</dbReference>
<dbReference type="SUPFAM" id="SSF53448">
    <property type="entry name" value="Nucleotide-diphospho-sugar transferases"/>
    <property type="match status" value="1"/>
</dbReference>
<dbReference type="CDD" id="cd00761">
    <property type="entry name" value="Glyco_tranf_GTA_type"/>
    <property type="match status" value="1"/>
</dbReference>
<feature type="domain" description="Glycosyltransferase 2-like" evidence="2">
    <location>
        <begin position="242"/>
        <end position="356"/>
    </location>
</feature>
<feature type="transmembrane region" description="Helical" evidence="1">
    <location>
        <begin position="187"/>
        <end position="213"/>
    </location>
</feature>
<accession>A0A2U1JXL4</accession>
<dbReference type="InterPro" id="IPR050834">
    <property type="entry name" value="Glycosyltransf_2"/>
</dbReference>
<proteinExistence type="predicted"/>
<evidence type="ECO:0000259" key="2">
    <source>
        <dbReference type="Pfam" id="PF00535"/>
    </source>
</evidence>
<dbReference type="AlphaFoldDB" id="A0A2U1JXL4"/>
<reference evidence="3 4" key="1">
    <citation type="submission" date="2018-04" db="EMBL/GenBank/DDBJ databases">
        <title>Flavobacterium sp. nov., isolated from glacier ice.</title>
        <authorList>
            <person name="Liu Q."/>
            <person name="Xin Y.-H."/>
        </authorList>
    </citation>
    <scope>NUCLEOTIDE SEQUENCE [LARGE SCALE GENOMIC DNA]</scope>
    <source>
        <strain evidence="3 4">LB2P30</strain>
    </source>
</reference>
<protein>
    <submittedName>
        <fullName evidence="3">Glycosyltransferase family 2 protein</fullName>
    </submittedName>
</protein>
<keyword evidence="4" id="KW-1185">Reference proteome</keyword>
<keyword evidence="1" id="KW-1133">Transmembrane helix</keyword>
<evidence type="ECO:0000313" key="4">
    <source>
        <dbReference type="Proteomes" id="UP000245618"/>
    </source>
</evidence>
<dbReference type="Proteomes" id="UP000245618">
    <property type="component" value="Unassembled WGS sequence"/>
</dbReference>
<dbReference type="InterPro" id="IPR001173">
    <property type="entry name" value="Glyco_trans_2-like"/>
</dbReference>